<dbReference type="VEuPathDB" id="ToxoDB:BESB_038640"/>
<feature type="region of interest" description="Disordered" evidence="2">
    <location>
        <begin position="1176"/>
        <end position="1196"/>
    </location>
</feature>
<feature type="compositionally biased region" description="Basic and acidic residues" evidence="2">
    <location>
        <begin position="1109"/>
        <end position="1125"/>
    </location>
</feature>
<sequence length="1444" mass="151134">MPSAAYAQPRGEGHLPHFEPRRSQASRAPGPSPSRRRRLLGYLLCVSLLCLVLFLCTFLALHSPFAASGTSRGASAAPSDRHRSRAANAGRSEGEESSLSTFSNVPSSLPHRAQWTAGSSGAGRASAESLRARPVASVESETRDATGLGGRDPKPEAQQRGGGDAPPRQWRWEGNVAEEADEMAHEAGDEPSRFEDGLGDDAFYVVHDEEARKWMERPEGAPIRRRVWQPLDVGLVSPASAGDAKAAAGAEPNALASQKEVDVAADQRAAWRKQLNPLEDVFVSAAGVPLFPAERLSQCLRRPASLGDLRKAVGGAGLAGELGASAGSPDARRGDSETGGPRAADIALPETGGARAAAASTPSFIATTAKYGANDRKGTVEKTQRAVAELLRDLSKPSGASLLSRLSSVSSQAGSRGALASATSARREAGDADSLRVSGGALGAGLSLPAVGPPAPGVRVALPAPEVLREAYKLLASPPRDAALSLLHPSALGRGAAGEAATRGAPSDEGRVASELPVFLAESFFEDLRDVLPPTSLELALEAEEDAPRATAPEECFSRALRRGTLRSTTQDLRRVALHPLSGFAALVQQEAVMSLLFRHRGLGGAPAAPAGRPEETTRRGRAVAPVFAALVTAEIFACALERSADSTPAAADDVGASRLREPGVALAEALRGAALYSVLALSSQRVASAEVAAAWREQVQEDAAASAVLGAPHAATPFWLSALPLSLTTSFFPDASDSQPSPRPAKEAEKGRIPLNGGGGSDAVEAPEGENRRAASRRDKDRAPGGRPEPPNPFPAALVLEASVATAGSPQLAFAAPEGAPRSWDEFAALAASLSAKSGQEAANAARAHEPLLTLLPAAAAAPLRVASRGDAGASMPSKGFDPRRDVALPPATSVQLAALAIRGGPAASPRDKEARETRGERHAAAQITVAASAAGAALLLHLVPWILLPEILSCSPFALLASVGGDAGVLDDRTETEMQDSLEAARSLVAFLAKGDGELSVKTAADFDDKLRQTLRPVSLYQLRRARQVVQALEQQLPGGSFFPAFFGFLRRRASSEAESLVLEELAGLAEEAGPDGRKNVPRMRGSERRGGRGPQGQEATDEQAETEARSEQGRSGAREQKQIRPGMLVFGRRDFDVVLFSSLDSRGPLTEVVIRSFVRPAQELNSAAASPVVEHAADGGRGSPASLMDAGEGKRGESVLELLDVEAPFAAQKTSVSRAPGKGDASRNEPDALRPGAASAQNAGEAAATDLAREDTEKSDAFDVDAGVARAFGGPPEAKRALCSWIRGAARSFFISRATFCLCPQEGWMPSRCVFESLAHACVPVAVGGETELWLPGGCLFDWTEMAVFIPRSRAPYASQILSEITDEELLEKQQMVWKVRQHFLYDLSQLGAQTATTNDARRPSGRAKPQPEDGAAVAPTLDARRLALLEMTMRTAALDG</sequence>
<keyword evidence="6" id="KW-1185">Reference proteome</keyword>
<evidence type="ECO:0000256" key="2">
    <source>
        <dbReference type="SAM" id="MobiDB-lite"/>
    </source>
</evidence>
<evidence type="ECO:0000256" key="1">
    <source>
        <dbReference type="ARBA" id="ARBA00010271"/>
    </source>
</evidence>
<feature type="compositionally biased region" description="Basic and acidic residues" evidence="2">
    <location>
        <begin position="11"/>
        <end position="22"/>
    </location>
</feature>
<feature type="compositionally biased region" description="Low complexity" evidence="2">
    <location>
        <begin position="68"/>
        <end position="78"/>
    </location>
</feature>
<feature type="region of interest" description="Disordered" evidence="2">
    <location>
        <begin position="1075"/>
        <end position="1126"/>
    </location>
</feature>
<evidence type="ECO:0000313" key="6">
    <source>
        <dbReference type="Proteomes" id="UP000224006"/>
    </source>
</evidence>
<feature type="compositionally biased region" description="Polar residues" evidence="2">
    <location>
        <begin position="97"/>
        <end position="107"/>
    </location>
</feature>
<gene>
    <name evidence="5" type="ORF">BESB_038640</name>
</gene>
<dbReference type="PANTHER" id="PTHR11062">
    <property type="entry name" value="EXOSTOSIN HEPARAN SULFATE GLYCOSYLTRANSFERASE -RELATED"/>
    <property type="match status" value="1"/>
</dbReference>
<proteinExistence type="inferred from homology"/>
<feature type="region of interest" description="Disordered" evidence="2">
    <location>
        <begin position="1398"/>
        <end position="1420"/>
    </location>
</feature>
<dbReference type="Proteomes" id="UP000224006">
    <property type="component" value="Chromosome II"/>
</dbReference>
<feature type="region of interest" description="Disordered" evidence="2">
    <location>
        <begin position="68"/>
        <end position="170"/>
    </location>
</feature>
<dbReference type="Pfam" id="PF03016">
    <property type="entry name" value="Exostosin_GT47"/>
    <property type="match status" value="1"/>
</dbReference>
<dbReference type="GeneID" id="40308845"/>
<comment type="caution">
    <text evidence="5">The sequence shown here is derived from an EMBL/GenBank/DDBJ whole genome shotgun (WGS) entry which is preliminary data.</text>
</comment>
<dbReference type="RefSeq" id="XP_029221415.1">
    <property type="nucleotide sequence ID" value="XM_029362450.1"/>
</dbReference>
<feature type="region of interest" description="Disordered" evidence="2">
    <location>
        <begin position="1216"/>
        <end position="1259"/>
    </location>
</feature>
<dbReference type="STRING" id="94643.A0A2A9MMQ1"/>
<feature type="region of interest" description="Disordered" evidence="2">
    <location>
        <begin position="735"/>
        <end position="796"/>
    </location>
</feature>
<feature type="compositionally biased region" description="Low complexity" evidence="2">
    <location>
        <begin position="117"/>
        <end position="133"/>
    </location>
</feature>
<keyword evidence="3" id="KW-1133">Transmembrane helix</keyword>
<dbReference type="InterPro" id="IPR004263">
    <property type="entry name" value="Exostosin"/>
</dbReference>
<feature type="transmembrane region" description="Helical" evidence="3">
    <location>
        <begin position="39"/>
        <end position="61"/>
    </location>
</feature>
<feature type="region of interest" description="Disordered" evidence="2">
    <location>
        <begin position="413"/>
        <end position="432"/>
    </location>
</feature>
<feature type="domain" description="Exostosin GT47" evidence="4">
    <location>
        <begin position="1298"/>
        <end position="1367"/>
    </location>
</feature>
<feature type="compositionally biased region" description="Basic and acidic residues" evidence="2">
    <location>
        <begin position="1077"/>
        <end position="1093"/>
    </location>
</feature>
<dbReference type="PANTHER" id="PTHR11062:SF200">
    <property type="entry name" value="BETA-1,4-XYLOSYLTRANSFERASE IRX10L-RELATED"/>
    <property type="match status" value="1"/>
</dbReference>
<feature type="region of interest" description="Disordered" evidence="2">
    <location>
        <begin position="320"/>
        <end position="359"/>
    </location>
</feature>
<feature type="region of interest" description="Disordered" evidence="2">
    <location>
        <begin position="1"/>
        <end position="34"/>
    </location>
</feature>
<evidence type="ECO:0000256" key="3">
    <source>
        <dbReference type="SAM" id="Phobius"/>
    </source>
</evidence>
<dbReference type="EMBL" id="NWUJ01000002">
    <property type="protein sequence ID" value="PFH37406.1"/>
    <property type="molecule type" value="Genomic_DNA"/>
</dbReference>
<keyword evidence="3" id="KW-0812">Transmembrane</keyword>
<dbReference type="InterPro" id="IPR040911">
    <property type="entry name" value="Exostosin_GT47"/>
</dbReference>
<evidence type="ECO:0000313" key="5">
    <source>
        <dbReference type="EMBL" id="PFH37406.1"/>
    </source>
</evidence>
<feature type="compositionally biased region" description="Basic and acidic residues" evidence="2">
    <location>
        <begin position="770"/>
        <end position="785"/>
    </location>
</feature>
<comment type="similarity">
    <text evidence="1">Belongs to the glycosyltransferase 47 family.</text>
</comment>
<protein>
    <recommendedName>
        <fullName evidence="4">Exostosin GT47 domain-containing protein</fullName>
    </recommendedName>
</protein>
<keyword evidence="3" id="KW-0472">Membrane</keyword>
<feature type="compositionally biased region" description="Low complexity" evidence="2">
    <location>
        <begin position="1240"/>
        <end position="1251"/>
    </location>
</feature>
<organism evidence="5 6">
    <name type="scientific">Besnoitia besnoiti</name>
    <name type="common">Apicomplexan protozoan</name>
    <dbReference type="NCBI Taxonomy" id="94643"/>
    <lineage>
        <taxon>Eukaryota</taxon>
        <taxon>Sar</taxon>
        <taxon>Alveolata</taxon>
        <taxon>Apicomplexa</taxon>
        <taxon>Conoidasida</taxon>
        <taxon>Coccidia</taxon>
        <taxon>Eucoccidiorida</taxon>
        <taxon>Eimeriorina</taxon>
        <taxon>Sarcocystidae</taxon>
        <taxon>Besnoitia</taxon>
    </lineage>
</organism>
<name>A0A2A9MMQ1_BESBE</name>
<evidence type="ECO:0000259" key="4">
    <source>
        <dbReference type="Pfam" id="PF03016"/>
    </source>
</evidence>
<dbReference type="OrthoDB" id="331544at2759"/>
<reference evidence="5 6" key="1">
    <citation type="submission" date="2017-09" db="EMBL/GenBank/DDBJ databases">
        <title>Genome sequencing of Besnoitia besnoiti strain Bb-Ger1.</title>
        <authorList>
            <person name="Schares G."/>
            <person name="Venepally P."/>
            <person name="Lorenzi H.A."/>
        </authorList>
    </citation>
    <scope>NUCLEOTIDE SEQUENCE [LARGE SCALE GENOMIC DNA]</scope>
    <source>
        <strain evidence="5 6">Bb-Ger1</strain>
    </source>
</reference>
<dbReference type="KEGG" id="bbes:BESB_038640"/>
<dbReference type="GO" id="GO:0016757">
    <property type="term" value="F:glycosyltransferase activity"/>
    <property type="evidence" value="ECO:0007669"/>
    <property type="project" value="InterPro"/>
</dbReference>
<accession>A0A2A9MMQ1</accession>